<keyword evidence="1" id="KW-1133">Transmembrane helix</keyword>
<dbReference type="EMBL" id="DS028097">
    <property type="protein sequence ID" value="KMP07804.1"/>
    <property type="molecule type" value="Genomic_DNA"/>
</dbReference>
<dbReference type="Proteomes" id="UP000054565">
    <property type="component" value="Unassembled WGS sequence"/>
</dbReference>
<gene>
    <name evidence="2" type="ORF">CIRG_07485</name>
</gene>
<sequence length="163" mass="17985">MSSININPAKSASPIFQSGKHVQQNWRALKGTLQPERCDAARKVTPSEIYMAGNIEVVVVIFQWQNRYTVMYRTRRLVPNRKGGFASLAASNLAVLGWLGGILPFPPILCRGQSCTLKHPPPKKGESSTNPRISQRFSSCPLPKPGVQMRALIASNHIDGQLH</sequence>
<name>A0A0J6YL03_COCIT</name>
<evidence type="ECO:0000313" key="2">
    <source>
        <dbReference type="EMBL" id="KMP07804.1"/>
    </source>
</evidence>
<evidence type="ECO:0000256" key="1">
    <source>
        <dbReference type="SAM" id="Phobius"/>
    </source>
</evidence>
<feature type="transmembrane region" description="Helical" evidence="1">
    <location>
        <begin position="83"/>
        <end position="105"/>
    </location>
</feature>
<keyword evidence="1" id="KW-0812">Transmembrane</keyword>
<accession>A0A0J6YL03</accession>
<evidence type="ECO:0000313" key="3">
    <source>
        <dbReference type="Proteomes" id="UP000054565"/>
    </source>
</evidence>
<organism evidence="2 3">
    <name type="scientific">Coccidioides immitis RMSCC 2394</name>
    <dbReference type="NCBI Taxonomy" id="404692"/>
    <lineage>
        <taxon>Eukaryota</taxon>
        <taxon>Fungi</taxon>
        <taxon>Dikarya</taxon>
        <taxon>Ascomycota</taxon>
        <taxon>Pezizomycotina</taxon>
        <taxon>Eurotiomycetes</taxon>
        <taxon>Eurotiomycetidae</taxon>
        <taxon>Onygenales</taxon>
        <taxon>Onygenaceae</taxon>
        <taxon>Coccidioides</taxon>
    </lineage>
</organism>
<reference evidence="3" key="1">
    <citation type="journal article" date="2010" name="Genome Res.">
        <title>Population genomic sequencing of Coccidioides fungi reveals recent hybridization and transposon control.</title>
        <authorList>
            <person name="Neafsey D.E."/>
            <person name="Barker B.M."/>
            <person name="Sharpton T.J."/>
            <person name="Stajich J.E."/>
            <person name="Park D.J."/>
            <person name="Whiston E."/>
            <person name="Hung C.-Y."/>
            <person name="McMahan C."/>
            <person name="White J."/>
            <person name="Sykes S."/>
            <person name="Heiman D."/>
            <person name="Young S."/>
            <person name="Zeng Q."/>
            <person name="Abouelleil A."/>
            <person name="Aftuck L."/>
            <person name="Bessette D."/>
            <person name="Brown A."/>
            <person name="FitzGerald M."/>
            <person name="Lui A."/>
            <person name="Macdonald J.P."/>
            <person name="Priest M."/>
            <person name="Orbach M.J."/>
            <person name="Galgiani J.N."/>
            <person name="Kirkland T.N."/>
            <person name="Cole G.T."/>
            <person name="Birren B.W."/>
            <person name="Henn M.R."/>
            <person name="Taylor J.W."/>
            <person name="Rounsley S.D."/>
        </authorList>
    </citation>
    <scope>NUCLEOTIDE SEQUENCE [LARGE SCALE GENOMIC DNA]</scope>
    <source>
        <strain evidence="3">RMSCC 2394</strain>
    </source>
</reference>
<protein>
    <submittedName>
        <fullName evidence="2">Uncharacterized protein</fullName>
    </submittedName>
</protein>
<keyword evidence="1" id="KW-0472">Membrane</keyword>
<dbReference type="AlphaFoldDB" id="A0A0J6YL03"/>
<proteinExistence type="predicted"/>